<keyword evidence="1" id="KW-1133">Transmembrane helix</keyword>
<evidence type="ECO:0000313" key="3">
    <source>
        <dbReference type="Proteomes" id="UP000022447"/>
    </source>
</evidence>
<comment type="caution">
    <text evidence="2">The sequence shown here is derived from an EMBL/GenBank/DDBJ whole genome shotgun (WGS) entry which is preliminary data.</text>
</comment>
<keyword evidence="1" id="KW-0472">Membrane</keyword>
<feature type="transmembrane region" description="Helical" evidence="1">
    <location>
        <begin position="311"/>
        <end position="334"/>
    </location>
</feature>
<dbReference type="STRING" id="1449350.OCH239_10710"/>
<dbReference type="InterPro" id="IPR007820">
    <property type="entry name" value="AbrB_fam"/>
</dbReference>
<reference evidence="2 3" key="1">
    <citation type="submission" date="2014-01" db="EMBL/GenBank/DDBJ databases">
        <title>Roseivivax halodurans JCM 10272 Genome Sequencing.</title>
        <authorList>
            <person name="Lai Q."/>
            <person name="Li G."/>
            <person name="Shao Z."/>
        </authorList>
    </citation>
    <scope>NUCLEOTIDE SEQUENCE [LARGE SCALE GENOMIC DNA]</scope>
    <source>
        <strain evidence="2 3">JCM 10272</strain>
    </source>
</reference>
<accession>X7EE62</accession>
<dbReference type="Pfam" id="PF05145">
    <property type="entry name" value="AbrB"/>
    <property type="match status" value="1"/>
</dbReference>
<evidence type="ECO:0000256" key="1">
    <source>
        <dbReference type="SAM" id="Phobius"/>
    </source>
</evidence>
<organism evidence="2 3">
    <name type="scientific">Roseivivax halodurans JCM 10272</name>
    <dbReference type="NCBI Taxonomy" id="1449350"/>
    <lineage>
        <taxon>Bacteria</taxon>
        <taxon>Pseudomonadati</taxon>
        <taxon>Pseudomonadota</taxon>
        <taxon>Alphaproteobacteria</taxon>
        <taxon>Rhodobacterales</taxon>
        <taxon>Roseobacteraceae</taxon>
        <taxon>Roseivivax</taxon>
    </lineage>
</organism>
<dbReference type="PIRSF" id="PIRSF038991">
    <property type="entry name" value="Protein_AbrB"/>
    <property type="match status" value="1"/>
</dbReference>
<dbReference type="PANTHER" id="PTHR38457">
    <property type="entry name" value="REGULATOR ABRB-RELATED"/>
    <property type="match status" value="1"/>
</dbReference>
<dbReference type="InterPro" id="IPR017516">
    <property type="entry name" value="AbrB_dup"/>
</dbReference>
<feature type="transmembrane region" description="Helical" evidence="1">
    <location>
        <begin position="143"/>
        <end position="160"/>
    </location>
</feature>
<protein>
    <recommendedName>
        <fullName evidence="4">Ammonia monooxygenase</fullName>
    </recommendedName>
</protein>
<feature type="transmembrane region" description="Helical" evidence="1">
    <location>
        <begin position="79"/>
        <end position="102"/>
    </location>
</feature>
<evidence type="ECO:0008006" key="4">
    <source>
        <dbReference type="Google" id="ProtNLM"/>
    </source>
</evidence>
<feature type="transmembrane region" description="Helical" evidence="1">
    <location>
        <begin position="55"/>
        <end position="73"/>
    </location>
</feature>
<feature type="transmembrane region" description="Helical" evidence="1">
    <location>
        <begin position="180"/>
        <end position="198"/>
    </location>
</feature>
<dbReference type="eggNOG" id="COG3180">
    <property type="taxonomic scope" value="Bacteria"/>
</dbReference>
<dbReference type="GO" id="GO:0016020">
    <property type="term" value="C:membrane"/>
    <property type="evidence" value="ECO:0007669"/>
    <property type="project" value="InterPro"/>
</dbReference>
<evidence type="ECO:0000313" key="2">
    <source>
        <dbReference type="EMBL" id="ETX13383.1"/>
    </source>
</evidence>
<dbReference type="Proteomes" id="UP000022447">
    <property type="component" value="Unassembled WGS sequence"/>
</dbReference>
<proteinExistence type="predicted"/>
<keyword evidence="1" id="KW-0812">Transmembrane</keyword>
<sequence>MVGLALLFAISACAGWAFERIGAPLPWMIGPLMLTAGVFMGPAPRLTVPNRMRPIGQIVVATQVGLAFSPAAFNMLADLALVIVGTALATGACIFIVALVLARLAGMGLAQAFLSCAPTSPVEAATMATEAGIDPTPVIFGQTIRLGMVVVILPFAMYALDGWPDVTRAPITFNFSDPLSILVLAGIGTTSAWAFHALRVPNPNFLGPMSVSAALAASGVGPAPYPPVVLAIAQIVLGTWLGATFKREIVTSSLKSSLLSVATALLLLMLCSLSAVGIAALSDFDWKTLVLGAAPGGAVEMALTAEFLGQSVVLITTFHLVRIFIFMPNIPWIVKLILRHDRRKEGKDIPP</sequence>
<name>X7EE62_9RHOB</name>
<feature type="transmembrane region" description="Helical" evidence="1">
    <location>
        <begin position="27"/>
        <end position="43"/>
    </location>
</feature>
<gene>
    <name evidence="2" type="ORF">OCH239_10710</name>
</gene>
<keyword evidence="3" id="KW-1185">Reference proteome</keyword>
<dbReference type="PANTHER" id="PTHR38457:SF1">
    <property type="entry name" value="REGULATOR ABRB-RELATED"/>
    <property type="match status" value="1"/>
</dbReference>
<dbReference type="NCBIfam" id="TIGR03082">
    <property type="entry name" value="Gneg_AbrB_dup"/>
    <property type="match status" value="1"/>
</dbReference>
<feature type="transmembrane region" description="Helical" evidence="1">
    <location>
        <begin position="228"/>
        <end position="245"/>
    </location>
</feature>
<dbReference type="AlphaFoldDB" id="X7EE62"/>
<dbReference type="GO" id="GO:0010468">
    <property type="term" value="P:regulation of gene expression"/>
    <property type="evidence" value="ECO:0007669"/>
    <property type="project" value="InterPro"/>
</dbReference>
<feature type="transmembrane region" description="Helical" evidence="1">
    <location>
        <begin position="257"/>
        <end position="281"/>
    </location>
</feature>
<dbReference type="EMBL" id="JALZ01000028">
    <property type="protein sequence ID" value="ETX13383.1"/>
    <property type="molecule type" value="Genomic_DNA"/>
</dbReference>